<protein>
    <submittedName>
        <fullName evidence="2">Uncharacterized protein</fullName>
    </submittedName>
</protein>
<feature type="transmembrane region" description="Helical" evidence="1">
    <location>
        <begin position="7"/>
        <end position="29"/>
    </location>
</feature>
<evidence type="ECO:0000256" key="1">
    <source>
        <dbReference type="SAM" id="Phobius"/>
    </source>
</evidence>
<evidence type="ECO:0000313" key="2">
    <source>
        <dbReference type="EMBL" id="QNQ10464.1"/>
    </source>
</evidence>
<keyword evidence="1" id="KW-1133">Transmembrane helix</keyword>
<keyword evidence="1" id="KW-0472">Membrane</keyword>
<keyword evidence="3" id="KW-1185">Reference proteome</keyword>
<accession>A0A7H0LLB1</accession>
<reference evidence="2 3" key="1">
    <citation type="submission" date="2020-09" db="EMBL/GenBank/DDBJ databases">
        <title>Sphingomonas sp., a new species isolated from pork steak.</title>
        <authorList>
            <person name="Heidler von Heilborn D."/>
        </authorList>
    </citation>
    <scope>NUCLEOTIDE SEQUENCE [LARGE SCALE GENOMIC DNA]</scope>
    <source>
        <strain evidence="3">S8-3T</strain>
    </source>
</reference>
<dbReference type="EMBL" id="CP061038">
    <property type="protein sequence ID" value="QNQ10464.1"/>
    <property type="molecule type" value="Genomic_DNA"/>
</dbReference>
<gene>
    <name evidence="2" type="ORF">H3Z74_04375</name>
</gene>
<feature type="transmembrane region" description="Helical" evidence="1">
    <location>
        <begin position="62"/>
        <end position="78"/>
    </location>
</feature>
<dbReference type="KEGG" id="spap:H3Z74_04375"/>
<keyword evidence="1" id="KW-0812">Transmembrane</keyword>
<dbReference type="Proteomes" id="UP000516148">
    <property type="component" value="Chromosome"/>
</dbReference>
<dbReference type="AlphaFoldDB" id="A0A7H0LLB1"/>
<evidence type="ECO:0000313" key="3">
    <source>
        <dbReference type="Proteomes" id="UP000516148"/>
    </source>
</evidence>
<name>A0A7H0LLB1_9SPHN</name>
<proteinExistence type="predicted"/>
<sequence>MHVILIILDSIGLILGSMVAGFFCCWLLWSGFRLVNHPEWGPPFVLVPAALALAGRLPNSEFLVMTVIFASLAVVPFCREGLAWRAHRLDPARDGPAGQPEARPIDHLPAASLTFRRYPALAGCICEARPPNPDELKKVASRMLSETSPAQGPAPSFAAKRAVLRAARAALAGAG</sequence>
<dbReference type="RefSeq" id="WP_187762762.1">
    <property type="nucleotide sequence ID" value="NZ_CP061038.1"/>
</dbReference>
<organism evidence="2 3">
    <name type="scientific">Sphingomonas alpina</name>
    <dbReference type="NCBI Taxonomy" id="653931"/>
    <lineage>
        <taxon>Bacteria</taxon>
        <taxon>Pseudomonadati</taxon>
        <taxon>Pseudomonadota</taxon>
        <taxon>Alphaproteobacteria</taxon>
        <taxon>Sphingomonadales</taxon>
        <taxon>Sphingomonadaceae</taxon>
        <taxon>Sphingomonas</taxon>
    </lineage>
</organism>